<dbReference type="EnsemblMetazoa" id="G31649.2">
    <property type="protein sequence ID" value="G31649.2:cds"/>
    <property type="gene ID" value="G31649"/>
</dbReference>
<dbReference type="KEGG" id="crg:105327691"/>
<dbReference type="RefSeq" id="XP_011426602.2">
    <property type="nucleotide sequence ID" value="XM_011428300.4"/>
</dbReference>
<dbReference type="SMART" id="SM00175">
    <property type="entry name" value="RAB"/>
    <property type="match status" value="1"/>
</dbReference>
<dbReference type="SMART" id="SM00177">
    <property type="entry name" value="ARF"/>
    <property type="match status" value="1"/>
</dbReference>
<protein>
    <recommendedName>
        <fullName evidence="2">ADP-ribosylation factor-like protein 6</fullName>
    </recommendedName>
</protein>
<dbReference type="Gene3D" id="3.40.50.300">
    <property type="entry name" value="P-loop containing nucleotide triphosphate hydrolases"/>
    <property type="match status" value="1"/>
</dbReference>
<keyword evidence="9" id="KW-1185">Reference proteome</keyword>
<dbReference type="InterPro" id="IPR005225">
    <property type="entry name" value="Small_GTP-bd"/>
</dbReference>
<feature type="binding site" evidence="5">
    <location>
        <begin position="134"/>
        <end position="137"/>
    </location>
    <ligand>
        <name>GTP</name>
        <dbReference type="ChEBI" id="CHEBI:37565"/>
    </ligand>
</feature>
<dbReference type="GeneID" id="105327691"/>
<dbReference type="CDD" id="cd00878">
    <property type="entry name" value="Arf_Arl"/>
    <property type="match status" value="1"/>
</dbReference>
<proteinExistence type="inferred from homology"/>
<dbReference type="InterPro" id="IPR027417">
    <property type="entry name" value="P-loop_NTPase"/>
</dbReference>
<dbReference type="InterPro" id="IPR006689">
    <property type="entry name" value="Small_GTPase_ARF/SAR"/>
</dbReference>
<dbReference type="EnsemblMetazoa" id="G31649.4">
    <property type="protein sequence ID" value="G31649.4:cds"/>
    <property type="gene ID" value="G31649"/>
</dbReference>
<dbReference type="OrthoDB" id="41266at2759"/>
<evidence type="ECO:0000256" key="2">
    <source>
        <dbReference type="ARBA" id="ARBA00019766"/>
    </source>
</evidence>
<keyword evidence="4 5" id="KW-0342">GTP-binding</keyword>
<evidence type="ECO:0000256" key="3">
    <source>
        <dbReference type="ARBA" id="ARBA00022741"/>
    </source>
</evidence>
<dbReference type="AlphaFoldDB" id="A0A8W8M7S2"/>
<dbReference type="OMA" id="HYYLNCH"/>
<evidence type="ECO:0000256" key="5">
    <source>
        <dbReference type="PIRSR" id="PIRSR606689-1"/>
    </source>
</evidence>
<keyword evidence="3 5" id="KW-0547">Nucleotide-binding</keyword>
<accession>A0A8W8M7S2</accession>
<name>A0A8W8M7S2_MAGGI</name>
<dbReference type="SMART" id="SM00178">
    <property type="entry name" value="SAR"/>
    <property type="match status" value="1"/>
</dbReference>
<dbReference type="InterPro" id="IPR024156">
    <property type="entry name" value="Small_GTPase_ARF"/>
</dbReference>
<dbReference type="NCBIfam" id="TIGR00231">
    <property type="entry name" value="small_GTP"/>
    <property type="match status" value="1"/>
</dbReference>
<dbReference type="FunFam" id="3.40.50.300:FF:001166">
    <property type="entry name" value="ADP-ribosylation factor D"/>
    <property type="match status" value="1"/>
</dbReference>
<dbReference type="PROSITE" id="PS51419">
    <property type="entry name" value="RAB"/>
    <property type="match status" value="1"/>
</dbReference>
<feature type="binding site" evidence="6">
    <location>
        <position position="56"/>
    </location>
    <ligand>
        <name>Mg(2+)</name>
        <dbReference type="ChEBI" id="CHEBI:18420"/>
    </ligand>
</feature>
<comment type="similarity">
    <text evidence="1 7">Belongs to the small GTPase superfamily. Arf family.</text>
</comment>
<dbReference type="Pfam" id="PF00025">
    <property type="entry name" value="Arf"/>
    <property type="match status" value="1"/>
</dbReference>
<keyword evidence="6" id="KW-0479">Metal-binding</keyword>
<feature type="binding site" evidence="5">
    <location>
        <position position="78"/>
    </location>
    <ligand>
        <name>GTP</name>
        <dbReference type="ChEBI" id="CHEBI:37565"/>
    </ligand>
</feature>
<dbReference type="GO" id="GO:0046872">
    <property type="term" value="F:metal ion binding"/>
    <property type="evidence" value="ECO:0007669"/>
    <property type="project" value="UniProtKB-KW"/>
</dbReference>
<feature type="binding site" evidence="6">
    <location>
        <position position="39"/>
    </location>
    <ligand>
        <name>Mg(2+)</name>
        <dbReference type="ChEBI" id="CHEBI:18420"/>
    </ligand>
</feature>
<dbReference type="PROSITE" id="PS51417">
    <property type="entry name" value="ARF"/>
    <property type="match status" value="1"/>
</dbReference>
<dbReference type="PANTHER" id="PTHR11711">
    <property type="entry name" value="ADP RIBOSYLATION FACTOR-RELATED"/>
    <property type="match status" value="1"/>
</dbReference>
<keyword evidence="6" id="KW-0460">Magnesium</keyword>
<evidence type="ECO:0000256" key="1">
    <source>
        <dbReference type="ARBA" id="ARBA00010290"/>
    </source>
</evidence>
<feature type="binding site" evidence="5">
    <location>
        <begin position="32"/>
        <end position="39"/>
    </location>
    <ligand>
        <name>GTP</name>
        <dbReference type="ChEBI" id="CHEBI:37565"/>
    </ligand>
</feature>
<dbReference type="PRINTS" id="PR00328">
    <property type="entry name" value="SAR1GTPBP"/>
</dbReference>
<dbReference type="Proteomes" id="UP000005408">
    <property type="component" value="Unassembled WGS sequence"/>
</dbReference>
<evidence type="ECO:0000313" key="8">
    <source>
        <dbReference type="EnsemblMetazoa" id="G31649.4:cds"/>
    </source>
</evidence>
<dbReference type="GO" id="GO:0005525">
    <property type="term" value="F:GTP binding"/>
    <property type="evidence" value="ECO:0007669"/>
    <property type="project" value="UniProtKB-KW"/>
</dbReference>
<evidence type="ECO:0000313" key="9">
    <source>
        <dbReference type="Proteomes" id="UP000005408"/>
    </source>
</evidence>
<sequence length="193" mass="21907">MRFRHETDIMGCTSSMSRRNSEATSFRLILVGLDGAGKTSLLYKLSLGDFVTTKPTLGFNVETISYNNNTITLWDMGGTPSIRRLWKHYYLNCHGMLFVIDGSARDRLQDADDLLTSLLMEKELHGIPMVFLANKKDIEGALTEKDVIEYFCLDEISNRLCTVQRTSALTGEGIEKALDNMISFRRHIERMKA</sequence>
<dbReference type="SUPFAM" id="SSF52540">
    <property type="entry name" value="P-loop containing nucleoside triphosphate hydrolases"/>
    <property type="match status" value="1"/>
</dbReference>
<reference evidence="8" key="1">
    <citation type="submission" date="2022-08" db="UniProtKB">
        <authorList>
            <consortium name="EnsemblMetazoa"/>
        </authorList>
    </citation>
    <scope>IDENTIFICATION</scope>
    <source>
        <strain evidence="8">05x7-T-G4-1.051#20</strain>
    </source>
</reference>
<evidence type="ECO:0000256" key="4">
    <source>
        <dbReference type="ARBA" id="ARBA00023134"/>
    </source>
</evidence>
<evidence type="ECO:0000256" key="6">
    <source>
        <dbReference type="PIRSR" id="PIRSR606689-2"/>
    </source>
</evidence>
<dbReference type="GO" id="GO:0003924">
    <property type="term" value="F:GTPase activity"/>
    <property type="evidence" value="ECO:0007669"/>
    <property type="project" value="InterPro"/>
</dbReference>
<organism evidence="8 9">
    <name type="scientific">Magallana gigas</name>
    <name type="common">Pacific oyster</name>
    <name type="synonym">Crassostrea gigas</name>
    <dbReference type="NCBI Taxonomy" id="29159"/>
    <lineage>
        <taxon>Eukaryota</taxon>
        <taxon>Metazoa</taxon>
        <taxon>Spiralia</taxon>
        <taxon>Lophotrochozoa</taxon>
        <taxon>Mollusca</taxon>
        <taxon>Bivalvia</taxon>
        <taxon>Autobranchia</taxon>
        <taxon>Pteriomorphia</taxon>
        <taxon>Ostreida</taxon>
        <taxon>Ostreoidea</taxon>
        <taxon>Ostreidae</taxon>
        <taxon>Magallana</taxon>
    </lineage>
</organism>
<evidence type="ECO:0000256" key="7">
    <source>
        <dbReference type="RuleBase" id="RU003925"/>
    </source>
</evidence>